<protein>
    <submittedName>
        <fullName evidence="3">DUF6350 family protein</fullName>
    </submittedName>
</protein>
<feature type="region of interest" description="Disordered" evidence="1">
    <location>
        <begin position="425"/>
        <end position="519"/>
    </location>
</feature>
<proteinExistence type="predicted"/>
<evidence type="ECO:0000313" key="3">
    <source>
        <dbReference type="EMBL" id="GAA2955239.1"/>
    </source>
</evidence>
<feature type="transmembrane region" description="Helical" evidence="2">
    <location>
        <begin position="75"/>
        <end position="94"/>
    </location>
</feature>
<feature type="transmembrane region" description="Helical" evidence="2">
    <location>
        <begin position="383"/>
        <end position="404"/>
    </location>
</feature>
<keyword evidence="2" id="KW-1133">Transmembrane helix</keyword>
<feature type="transmembrane region" description="Helical" evidence="2">
    <location>
        <begin position="193"/>
        <end position="219"/>
    </location>
</feature>
<evidence type="ECO:0000256" key="2">
    <source>
        <dbReference type="SAM" id="Phobius"/>
    </source>
</evidence>
<dbReference type="InterPro" id="IPR045931">
    <property type="entry name" value="DUF6350"/>
</dbReference>
<keyword evidence="4" id="KW-1185">Reference proteome</keyword>
<reference evidence="4" key="1">
    <citation type="journal article" date="2019" name="Int. J. Syst. Evol. Microbiol.">
        <title>The Global Catalogue of Microorganisms (GCM) 10K type strain sequencing project: providing services to taxonomists for standard genome sequencing and annotation.</title>
        <authorList>
            <consortium name="The Broad Institute Genomics Platform"/>
            <consortium name="The Broad Institute Genome Sequencing Center for Infectious Disease"/>
            <person name="Wu L."/>
            <person name="Ma J."/>
        </authorList>
    </citation>
    <scope>NUCLEOTIDE SEQUENCE [LARGE SCALE GENOMIC DNA]</scope>
    <source>
        <strain evidence="4">JCM 9088</strain>
    </source>
</reference>
<keyword evidence="2" id="KW-0472">Membrane</keyword>
<keyword evidence="2" id="KW-0812">Transmembrane</keyword>
<accession>A0ABP6K1G2</accession>
<feature type="transmembrane region" description="Helical" evidence="2">
    <location>
        <begin position="304"/>
        <end position="322"/>
    </location>
</feature>
<organism evidence="3 4">
    <name type="scientific">Streptomyces enissocaesilis</name>
    <dbReference type="NCBI Taxonomy" id="332589"/>
    <lineage>
        <taxon>Bacteria</taxon>
        <taxon>Bacillati</taxon>
        <taxon>Actinomycetota</taxon>
        <taxon>Actinomycetes</taxon>
        <taxon>Kitasatosporales</taxon>
        <taxon>Streptomycetaceae</taxon>
        <taxon>Streptomyces</taxon>
        <taxon>Streptomyces rochei group</taxon>
    </lineage>
</organism>
<dbReference type="Pfam" id="PF19877">
    <property type="entry name" value="DUF6350"/>
    <property type="match status" value="1"/>
</dbReference>
<evidence type="ECO:0000313" key="4">
    <source>
        <dbReference type="Proteomes" id="UP001500403"/>
    </source>
</evidence>
<evidence type="ECO:0000256" key="1">
    <source>
        <dbReference type="SAM" id="MobiDB-lite"/>
    </source>
</evidence>
<name>A0ABP6K1G2_9ACTN</name>
<dbReference type="Proteomes" id="UP001500403">
    <property type="component" value="Unassembled WGS sequence"/>
</dbReference>
<feature type="transmembrane region" description="Helical" evidence="2">
    <location>
        <begin position="115"/>
        <end position="136"/>
    </location>
</feature>
<gene>
    <name evidence="3" type="ORF">GCM10010446_45360</name>
</gene>
<sequence>MPPVPSRSSAQAACFVRGAVAAGLGLGSLAVLVTVLWISSPYPDSGPGGALRVAAGLWLLAHGAELVRYDTLSGVPAPVGLTPMLLAVVPVWLAHRTARDALEPRGGRPQPSAWVVWWGVAGGYAVVGAVALLYAYGGPLPAGVLSTVLHLPVVAAAGAAGGVWTANGRPLGPLPDWVPEGVRKAVVRSRFRVALRAAGAGTAVLLGGGAVVALVSLVWHAGAAQGAFLRLAGVWSGQFALVLLMLALAPNVAVWGAAYGLGPGFALGAGATVTPLGVAGAPALPHFPLLAAVPAGAGTTPAAWATLAVPVAAAAAVAWCTVRTAAPPFAVREEAWTARETALAAALAGVGCAVAMAVLAVPAGGPLGAGALSEFGPVWWRTGGAALVWTVALGVPGALALRAWRLRDRTPRAWGGTTTLPSDAVEEEETGAAKRGWWRRADETPWRRPEGPGSVADDVAGPYDGEADFFPVGDPAASTDVDWHDNGVLEVRGAAPEEEPGDGAPGDAADGAPAAPPPP</sequence>
<feature type="transmembrane region" description="Helical" evidence="2">
    <location>
        <begin position="265"/>
        <end position="284"/>
    </location>
</feature>
<feature type="transmembrane region" description="Helical" evidence="2">
    <location>
        <begin position="239"/>
        <end position="258"/>
    </location>
</feature>
<feature type="transmembrane region" description="Helical" evidence="2">
    <location>
        <begin position="142"/>
        <end position="164"/>
    </location>
</feature>
<comment type="caution">
    <text evidence="3">The sequence shown here is derived from an EMBL/GenBank/DDBJ whole genome shotgun (WGS) entry which is preliminary data.</text>
</comment>
<feature type="compositionally biased region" description="Basic and acidic residues" evidence="1">
    <location>
        <begin position="439"/>
        <end position="450"/>
    </location>
</feature>
<feature type="transmembrane region" description="Helical" evidence="2">
    <location>
        <begin position="342"/>
        <end position="363"/>
    </location>
</feature>
<dbReference type="EMBL" id="BAAAUD010000046">
    <property type="protein sequence ID" value="GAA2955239.1"/>
    <property type="molecule type" value="Genomic_DNA"/>
</dbReference>
<feature type="transmembrane region" description="Helical" evidence="2">
    <location>
        <begin position="12"/>
        <end position="38"/>
    </location>
</feature>